<evidence type="ECO:0000313" key="6">
    <source>
        <dbReference type="EMBL" id="PIL30912.1"/>
    </source>
</evidence>
<evidence type="ECO:0000256" key="4">
    <source>
        <dbReference type="ARBA" id="ARBA00038314"/>
    </source>
</evidence>
<dbReference type="EMBL" id="AYKW01000013">
    <property type="protein sequence ID" value="PIL30912.1"/>
    <property type="molecule type" value="Genomic_DNA"/>
</dbReference>
<comment type="caution">
    <text evidence="6">The sequence shown here is derived from an EMBL/GenBank/DDBJ whole genome shotgun (WGS) entry which is preliminary data.</text>
</comment>
<dbReference type="STRING" id="1077348.A0A2G8SB02"/>
<evidence type="ECO:0000256" key="1">
    <source>
        <dbReference type="ARBA" id="ARBA00005179"/>
    </source>
</evidence>
<comment type="similarity">
    <text evidence="4">Belongs to the class I-like SAM-binding methyltransferase superfamily.</text>
</comment>
<dbReference type="GO" id="GO:0016740">
    <property type="term" value="F:transferase activity"/>
    <property type="evidence" value="ECO:0007669"/>
    <property type="project" value="UniProtKB-KW"/>
</dbReference>
<keyword evidence="3" id="KW-0949">S-adenosyl-L-methionine</keyword>
<evidence type="ECO:0000256" key="5">
    <source>
        <dbReference type="SAM" id="MobiDB-lite"/>
    </source>
</evidence>
<dbReference type="InterPro" id="IPR029063">
    <property type="entry name" value="SAM-dependent_MTases_sf"/>
</dbReference>
<dbReference type="SUPFAM" id="SSF53335">
    <property type="entry name" value="S-adenosyl-L-methionine-dependent methyltransferases"/>
    <property type="match status" value="1"/>
</dbReference>
<proteinExistence type="inferred from homology"/>
<evidence type="ECO:0000256" key="2">
    <source>
        <dbReference type="ARBA" id="ARBA00022679"/>
    </source>
</evidence>
<evidence type="ECO:0000313" key="7">
    <source>
        <dbReference type="Proteomes" id="UP000230002"/>
    </source>
</evidence>
<dbReference type="OrthoDB" id="2094832at2759"/>
<keyword evidence="7" id="KW-1185">Reference proteome</keyword>
<accession>A0A2G8SB02</accession>
<feature type="region of interest" description="Disordered" evidence="5">
    <location>
        <begin position="1"/>
        <end position="30"/>
    </location>
</feature>
<dbReference type="InterPro" id="IPR051654">
    <property type="entry name" value="Meroterpenoid_MTases"/>
</dbReference>
<gene>
    <name evidence="6" type="ORF">GSI_07081</name>
</gene>
<organism evidence="6 7">
    <name type="scientific">Ganoderma sinense ZZ0214-1</name>
    <dbReference type="NCBI Taxonomy" id="1077348"/>
    <lineage>
        <taxon>Eukaryota</taxon>
        <taxon>Fungi</taxon>
        <taxon>Dikarya</taxon>
        <taxon>Basidiomycota</taxon>
        <taxon>Agaricomycotina</taxon>
        <taxon>Agaricomycetes</taxon>
        <taxon>Polyporales</taxon>
        <taxon>Polyporaceae</taxon>
        <taxon>Ganoderma</taxon>
    </lineage>
</organism>
<evidence type="ECO:0000256" key="3">
    <source>
        <dbReference type="ARBA" id="ARBA00022691"/>
    </source>
</evidence>
<dbReference type="Proteomes" id="UP000230002">
    <property type="component" value="Unassembled WGS sequence"/>
</dbReference>
<dbReference type="PANTHER" id="PTHR35897">
    <property type="entry name" value="METHYLTRANSFERASE AUSD"/>
    <property type="match status" value="1"/>
</dbReference>
<keyword evidence="2" id="KW-0808">Transferase</keyword>
<evidence type="ECO:0008006" key="8">
    <source>
        <dbReference type="Google" id="ProtNLM"/>
    </source>
</evidence>
<dbReference type="Gene3D" id="3.40.50.150">
    <property type="entry name" value="Vaccinia Virus protein VP39"/>
    <property type="match status" value="1"/>
</dbReference>
<name>A0A2G8SB02_9APHY</name>
<comment type="pathway">
    <text evidence="1">Secondary metabolite biosynthesis.</text>
</comment>
<feature type="compositionally biased region" description="Polar residues" evidence="5">
    <location>
        <begin position="1"/>
        <end position="11"/>
    </location>
</feature>
<protein>
    <recommendedName>
        <fullName evidence="8">Methyltransferase domain-containing protein</fullName>
    </recommendedName>
</protein>
<dbReference type="PANTHER" id="PTHR35897:SF1">
    <property type="entry name" value="METHYLTRANSFERASE AUSD"/>
    <property type="match status" value="1"/>
</dbReference>
<dbReference type="AlphaFoldDB" id="A0A2G8SB02"/>
<reference evidence="6 7" key="1">
    <citation type="journal article" date="2015" name="Sci. Rep.">
        <title>Chromosome-level genome map provides insights into diverse defense mechanisms in the medicinal fungus Ganoderma sinense.</title>
        <authorList>
            <person name="Zhu Y."/>
            <person name="Xu J."/>
            <person name="Sun C."/>
            <person name="Zhou S."/>
            <person name="Xu H."/>
            <person name="Nelson D.R."/>
            <person name="Qian J."/>
            <person name="Song J."/>
            <person name="Luo H."/>
            <person name="Xiang L."/>
            <person name="Li Y."/>
            <person name="Xu Z."/>
            <person name="Ji A."/>
            <person name="Wang L."/>
            <person name="Lu S."/>
            <person name="Hayward A."/>
            <person name="Sun W."/>
            <person name="Li X."/>
            <person name="Schwartz D.C."/>
            <person name="Wang Y."/>
            <person name="Chen S."/>
        </authorList>
    </citation>
    <scope>NUCLEOTIDE SEQUENCE [LARGE SCALE GENOMIC DNA]</scope>
    <source>
        <strain evidence="6 7">ZZ0214-1</strain>
    </source>
</reference>
<sequence length="321" mass="36058">MPVMTSSSPTKPTDPAPLAGDENKPQPHFLTEGYSSIPKEDLDFVREQTGIKDEDVLRQHIFDVQAEALSVHPYKYIKVFAFVKMKLSHDMPGYSALLKLGREREGAILLDIGCCRAQIACNHIKAVSDGFPVENCVATDIHPEFWDFGHRLFKSTQETFPARFFAGDVFNPEHLETVPPFTSPPTTPRPHLPTLNCLNPLRGHVSAIHISAVFHLFGEEQQVRLAHSIAGLLSPEPGSIIFGMQSGRAEKGFRVEAGRPTSHGGQMFCFSPETWREMWENVFPKGTIRVDANLKEVERPDLKPVSEDARFWLLTWCVTRL</sequence>